<dbReference type="PANTHER" id="PTHR36923:SF3">
    <property type="entry name" value="FERREDOXIN"/>
    <property type="match status" value="1"/>
</dbReference>
<dbReference type="InterPro" id="IPR051269">
    <property type="entry name" value="Fe-S_cluster_ET"/>
</dbReference>
<evidence type="ECO:0000256" key="4">
    <source>
        <dbReference type="ARBA" id="ARBA00022982"/>
    </source>
</evidence>
<comment type="function">
    <text evidence="8">Ferredoxins are iron-sulfur proteins that transfer electrons in a wide variety of metabolic reactions.</text>
</comment>
<gene>
    <name evidence="10" type="ORF">O1G21_33985</name>
</gene>
<dbReference type="SUPFAM" id="SSF54862">
    <property type="entry name" value="4Fe-4S ferredoxins"/>
    <property type="match status" value="1"/>
</dbReference>
<keyword evidence="4 8" id="KW-0249">Electron transport</keyword>
<dbReference type="PANTHER" id="PTHR36923">
    <property type="entry name" value="FERREDOXIN"/>
    <property type="match status" value="1"/>
</dbReference>
<dbReference type="PROSITE" id="PS51379">
    <property type="entry name" value="4FE4S_FER_2"/>
    <property type="match status" value="1"/>
</dbReference>
<evidence type="ECO:0000256" key="5">
    <source>
        <dbReference type="ARBA" id="ARBA00023004"/>
    </source>
</evidence>
<dbReference type="Gene3D" id="3.30.70.20">
    <property type="match status" value="1"/>
</dbReference>
<evidence type="ECO:0000256" key="6">
    <source>
        <dbReference type="ARBA" id="ARBA00023014"/>
    </source>
</evidence>
<protein>
    <recommendedName>
        <fullName evidence="8">Ferredoxin</fullName>
    </recommendedName>
</protein>
<evidence type="ECO:0000259" key="9">
    <source>
        <dbReference type="PROSITE" id="PS51379"/>
    </source>
</evidence>
<organism evidence="10 11">
    <name type="scientific">Kitasatospora cathayae</name>
    <dbReference type="NCBI Taxonomy" id="3004092"/>
    <lineage>
        <taxon>Bacteria</taxon>
        <taxon>Bacillati</taxon>
        <taxon>Actinomycetota</taxon>
        <taxon>Actinomycetes</taxon>
        <taxon>Kitasatosporales</taxon>
        <taxon>Streptomycetaceae</taxon>
        <taxon>Kitasatospora</taxon>
    </lineage>
</organism>
<dbReference type="InterPro" id="IPR001080">
    <property type="entry name" value="3Fe4S_ferredoxin"/>
</dbReference>
<dbReference type="RefSeq" id="WP_270149117.1">
    <property type="nucleotide sequence ID" value="NZ_CP115450.1"/>
</dbReference>
<dbReference type="PRINTS" id="PR00352">
    <property type="entry name" value="3FE4SFRDOXIN"/>
</dbReference>
<dbReference type="Pfam" id="PF13459">
    <property type="entry name" value="Fer4_15"/>
    <property type="match status" value="1"/>
</dbReference>
<proteinExistence type="predicted"/>
<accession>A0ABY7QC86</accession>
<evidence type="ECO:0000256" key="1">
    <source>
        <dbReference type="ARBA" id="ARBA00001927"/>
    </source>
</evidence>
<keyword evidence="2 8" id="KW-0813">Transport</keyword>
<keyword evidence="5 8" id="KW-0408">Iron</keyword>
<dbReference type="EMBL" id="CP115450">
    <property type="protein sequence ID" value="WBP90378.1"/>
    <property type="molecule type" value="Genomic_DNA"/>
</dbReference>
<keyword evidence="6 8" id="KW-0411">Iron-sulfur</keyword>
<sequence length="64" mass="6684">MRITVDTDRCVGAGQCVLNAPAVFDQDDDGVVELRQPAAAAEDRDAVDTAATLCPSGAITVHRD</sequence>
<evidence type="ECO:0000313" key="11">
    <source>
        <dbReference type="Proteomes" id="UP001212821"/>
    </source>
</evidence>
<evidence type="ECO:0000256" key="3">
    <source>
        <dbReference type="ARBA" id="ARBA00022723"/>
    </source>
</evidence>
<evidence type="ECO:0000256" key="7">
    <source>
        <dbReference type="ARBA" id="ARBA00023291"/>
    </source>
</evidence>
<evidence type="ECO:0000256" key="8">
    <source>
        <dbReference type="RuleBase" id="RU368020"/>
    </source>
</evidence>
<reference evidence="11" key="1">
    <citation type="submission" date="2022-12" db="EMBL/GenBank/DDBJ databases">
        <authorList>
            <person name="Mo P."/>
        </authorList>
    </citation>
    <scope>NUCLEOTIDE SEQUENCE [LARGE SCALE GENOMIC DNA]</scope>
    <source>
        <strain evidence="11">HUAS 3-15</strain>
    </source>
</reference>
<comment type="cofactor">
    <cofactor evidence="1">
        <name>[3Fe-4S] cluster</name>
        <dbReference type="ChEBI" id="CHEBI:21137"/>
    </cofactor>
</comment>
<evidence type="ECO:0000256" key="2">
    <source>
        <dbReference type="ARBA" id="ARBA00022448"/>
    </source>
</evidence>
<evidence type="ECO:0000313" key="10">
    <source>
        <dbReference type="EMBL" id="WBP90378.1"/>
    </source>
</evidence>
<dbReference type="InterPro" id="IPR017896">
    <property type="entry name" value="4Fe4S_Fe-S-bd"/>
</dbReference>
<keyword evidence="7" id="KW-0003">3Fe-4S</keyword>
<feature type="domain" description="4Fe-4S ferredoxin-type" evidence="9">
    <location>
        <begin position="1"/>
        <end position="29"/>
    </location>
</feature>
<name>A0ABY7QC86_9ACTN</name>
<keyword evidence="11" id="KW-1185">Reference proteome</keyword>
<dbReference type="Proteomes" id="UP001212821">
    <property type="component" value="Chromosome"/>
</dbReference>
<keyword evidence="3 8" id="KW-0479">Metal-binding</keyword>